<dbReference type="KEGG" id="tva:4769669"/>
<evidence type="ECO:0000313" key="1">
    <source>
        <dbReference type="EMBL" id="EAY11711.1"/>
    </source>
</evidence>
<name>A2E6K6_TRIV3</name>
<proteinExistence type="predicted"/>
<organism evidence="1 2">
    <name type="scientific">Trichomonas vaginalis (strain ATCC PRA-98 / G3)</name>
    <dbReference type="NCBI Taxonomy" id="412133"/>
    <lineage>
        <taxon>Eukaryota</taxon>
        <taxon>Metamonada</taxon>
        <taxon>Parabasalia</taxon>
        <taxon>Trichomonadida</taxon>
        <taxon>Trichomonadidae</taxon>
        <taxon>Trichomonas</taxon>
    </lineage>
</organism>
<dbReference type="InterPro" id="IPR032675">
    <property type="entry name" value="LRR_dom_sf"/>
</dbReference>
<dbReference type="Gene3D" id="3.80.10.10">
    <property type="entry name" value="Ribonuclease Inhibitor"/>
    <property type="match status" value="1"/>
</dbReference>
<dbReference type="SUPFAM" id="SSF52058">
    <property type="entry name" value="L domain-like"/>
    <property type="match status" value="1"/>
</dbReference>
<dbReference type="OrthoDB" id="6363818at2759"/>
<dbReference type="VEuPathDB" id="TrichDB:TVAG_488130"/>
<accession>A2E6K6</accession>
<reference evidence="1" key="2">
    <citation type="journal article" date="2007" name="Science">
        <title>Draft genome sequence of the sexually transmitted pathogen Trichomonas vaginalis.</title>
        <authorList>
            <person name="Carlton J.M."/>
            <person name="Hirt R.P."/>
            <person name="Silva J.C."/>
            <person name="Delcher A.L."/>
            <person name="Schatz M."/>
            <person name="Zhao Q."/>
            <person name="Wortman J.R."/>
            <person name="Bidwell S.L."/>
            <person name="Alsmark U.C.M."/>
            <person name="Besteiro S."/>
            <person name="Sicheritz-Ponten T."/>
            <person name="Noel C.J."/>
            <person name="Dacks J.B."/>
            <person name="Foster P.G."/>
            <person name="Simillion C."/>
            <person name="Van de Peer Y."/>
            <person name="Miranda-Saavedra D."/>
            <person name="Barton G.J."/>
            <person name="Westrop G.D."/>
            <person name="Mueller S."/>
            <person name="Dessi D."/>
            <person name="Fiori P.L."/>
            <person name="Ren Q."/>
            <person name="Paulsen I."/>
            <person name="Zhang H."/>
            <person name="Bastida-Corcuera F.D."/>
            <person name="Simoes-Barbosa A."/>
            <person name="Brown M.T."/>
            <person name="Hayes R.D."/>
            <person name="Mukherjee M."/>
            <person name="Okumura C.Y."/>
            <person name="Schneider R."/>
            <person name="Smith A.J."/>
            <person name="Vanacova S."/>
            <person name="Villalvazo M."/>
            <person name="Haas B.J."/>
            <person name="Pertea M."/>
            <person name="Feldblyum T.V."/>
            <person name="Utterback T.R."/>
            <person name="Shu C.L."/>
            <person name="Osoegawa K."/>
            <person name="de Jong P.J."/>
            <person name="Hrdy I."/>
            <person name="Horvathova L."/>
            <person name="Zubacova Z."/>
            <person name="Dolezal P."/>
            <person name="Malik S.B."/>
            <person name="Logsdon J.M. Jr."/>
            <person name="Henze K."/>
            <person name="Gupta A."/>
            <person name="Wang C.C."/>
            <person name="Dunne R.L."/>
            <person name="Upcroft J.A."/>
            <person name="Upcroft P."/>
            <person name="White O."/>
            <person name="Salzberg S.L."/>
            <person name="Tang P."/>
            <person name="Chiu C.-H."/>
            <person name="Lee Y.-S."/>
            <person name="Embley T.M."/>
            <person name="Coombs G.H."/>
            <person name="Mottram J.C."/>
            <person name="Tachezy J."/>
            <person name="Fraser-Liggett C.M."/>
            <person name="Johnson P.J."/>
        </authorList>
    </citation>
    <scope>NUCLEOTIDE SEQUENCE [LARGE SCALE GENOMIC DNA]</scope>
    <source>
        <strain evidence="1">G3</strain>
    </source>
</reference>
<evidence type="ECO:0000313" key="2">
    <source>
        <dbReference type="Proteomes" id="UP000001542"/>
    </source>
</evidence>
<evidence type="ECO:0008006" key="3">
    <source>
        <dbReference type="Google" id="ProtNLM"/>
    </source>
</evidence>
<dbReference type="VEuPathDB" id="TrichDB:TVAGG3_0974770"/>
<dbReference type="InParanoid" id="A2E6K6"/>
<dbReference type="AlphaFoldDB" id="A2E6K6"/>
<reference evidence="1" key="1">
    <citation type="submission" date="2006-10" db="EMBL/GenBank/DDBJ databases">
        <authorList>
            <person name="Amadeo P."/>
            <person name="Zhao Q."/>
            <person name="Wortman J."/>
            <person name="Fraser-Liggett C."/>
            <person name="Carlton J."/>
        </authorList>
    </citation>
    <scope>NUCLEOTIDE SEQUENCE</scope>
    <source>
        <strain evidence="1">G3</strain>
    </source>
</reference>
<dbReference type="Proteomes" id="UP000001542">
    <property type="component" value="Unassembled WGS sequence"/>
</dbReference>
<dbReference type="Pfam" id="PF13306">
    <property type="entry name" value="LRR_5"/>
    <property type="match status" value="1"/>
</dbReference>
<sequence length="176" mass="20014">MIGESCFSGCNKLKFIYIPNSVSALYPFAFRSCPIEVISIPAGCIVYSKAFDGCTNLKSVEIFDNAIVRSNAFSRCTNISKIVVYEYVALYENSFEDIDSDVFYFGITDFCYPSTETELHRINGTHIFVRNEYVSDKYGKTKAVKCSSSTVSSNKCLCTPYYDNMQRIALRTQRRR</sequence>
<dbReference type="EMBL" id="DS113314">
    <property type="protein sequence ID" value="EAY11711.1"/>
    <property type="molecule type" value="Genomic_DNA"/>
</dbReference>
<dbReference type="SMR" id="A2E6K6"/>
<gene>
    <name evidence="1" type="ORF">TVAG_488130</name>
</gene>
<dbReference type="RefSeq" id="XP_001323934.1">
    <property type="nucleotide sequence ID" value="XM_001323899.1"/>
</dbReference>
<dbReference type="InterPro" id="IPR026906">
    <property type="entry name" value="LRR_5"/>
</dbReference>
<keyword evidence="2" id="KW-1185">Reference proteome</keyword>
<protein>
    <recommendedName>
        <fullName evidence="3">Surface antigen BspA-like</fullName>
    </recommendedName>
</protein>